<dbReference type="EMBL" id="AJTJ01000012">
    <property type="protein sequence ID" value="EIJ27903.1"/>
    <property type="molecule type" value="Genomic_DNA"/>
</dbReference>
<sequence>MVQELDAAVSAEARKTAEAAAADAPAEQGDKGDKGKAENGKPAAKPQRSAKQKR</sequence>
<comment type="caution">
    <text evidence="2">The sequence shown here is derived from an EMBL/GenBank/DDBJ whole genome shotgun (WGS) entry which is preliminary data.</text>
</comment>
<evidence type="ECO:0000313" key="3">
    <source>
        <dbReference type="Proteomes" id="UP000005929"/>
    </source>
</evidence>
<organism evidence="2 3">
    <name type="scientific">Bifidobacterium longum subsp. longum 2-2B</name>
    <dbReference type="NCBI Taxonomy" id="1161745"/>
    <lineage>
        <taxon>Bacteria</taxon>
        <taxon>Bacillati</taxon>
        <taxon>Actinomycetota</taxon>
        <taxon>Actinomycetes</taxon>
        <taxon>Bifidobacteriales</taxon>
        <taxon>Bifidobacteriaceae</taxon>
        <taxon>Bifidobacterium</taxon>
    </lineage>
</organism>
<proteinExistence type="predicted"/>
<protein>
    <submittedName>
        <fullName evidence="2">Uncharacterized protein</fullName>
    </submittedName>
</protein>
<evidence type="ECO:0000313" key="2">
    <source>
        <dbReference type="EMBL" id="EIJ27903.1"/>
    </source>
</evidence>
<reference evidence="2 3" key="1">
    <citation type="journal article" date="2013" name="Genome Announc.">
        <title>Draft Genome Sequences of Two Pairs of Human Intestinal Bifidobacterium longum subsp. longum Strains, 44B and 1-6B and 35B and 2-2B, Consecutively Isolated from Two Children after a 5-Year Time Period.</title>
        <authorList>
            <person name="Shkoporov A.N."/>
            <person name="Efimov B.A."/>
            <person name="Khokhlova E.V."/>
            <person name="Chaplin A.V."/>
            <person name="Kafarskaya L.I."/>
            <person name="Durkin A.S."/>
            <person name="McCorrison J."/>
            <person name="Torralba M."/>
            <person name="Gillis M."/>
            <person name="Sutton G."/>
            <person name="Weibel D.B."/>
            <person name="Nelson K.E."/>
            <person name="Smeianov V.V."/>
        </authorList>
    </citation>
    <scope>NUCLEOTIDE SEQUENCE [LARGE SCALE GENOMIC DNA]</scope>
    <source>
        <strain evidence="2 3">2-2B</strain>
    </source>
</reference>
<feature type="region of interest" description="Disordered" evidence="1">
    <location>
        <begin position="1"/>
        <end position="54"/>
    </location>
</feature>
<name>A0AAV3FNA5_BIFLL</name>
<dbReference type="AlphaFoldDB" id="A0AAV3FNA5"/>
<gene>
    <name evidence="2" type="ORF">HMPREF1315_1489</name>
</gene>
<dbReference type="RefSeq" id="WP_007057444.1">
    <property type="nucleotide sequence ID" value="NZ_AJTJ01000012.1"/>
</dbReference>
<evidence type="ECO:0000256" key="1">
    <source>
        <dbReference type="SAM" id="MobiDB-lite"/>
    </source>
</evidence>
<feature type="compositionally biased region" description="Basic and acidic residues" evidence="1">
    <location>
        <begin position="28"/>
        <end position="39"/>
    </location>
</feature>
<dbReference type="Proteomes" id="UP000005929">
    <property type="component" value="Unassembled WGS sequence"/>
</dbReference>
<feature type="compositionally biased region" description="Low complexity" evidence="1">
    <location>
        <begin position="18"/>
        <end position="27"/>
    </location>
</feature>
<accession>A0AAV3FNA5</accession>